<accession>A0AAE3GF88</accession>
<dbReference type="Proteomes" id="UP001206128">
    <property type="component" value="Unassembled WGS sequence"/>
</dbReference>
<proteinExistence type="predicted"/>
<keyword evidence="1" id="KW-0378">Hydrolase</keyword>
<dbReference type="InterPro" id="IPR029058">
    <property type="entry name" value="AB_hydrolase_fold"/>
</dbReference>
<dbReference type="PANTHER" id="PTHR48081">
    <property type="entry name" value="AB HYDROLASE SUPERFAMILY PROTEIN C4A8.06C"/>
    <property type="match status" value="1"/>
</dbReference>
<organism evidence="3 4">
    <name type="scientific">Goodfellowiella coeruleoviolacea</name>
    <dbReference type="NCBI Taxonomy" id="334858"/>
    <lineage>
        <taxon>Bacteria</taxon>
        <taxon>Bacillati</taxon>
        <taxon>Actinomycetota</taxon>
        <taxon>Actinomycetes</taxon>
        <taxon>Pseudonocardiales</taxon>
        <taxon>Pseudonocardiaceae</taxon>
        <taxon>Goodfellowiella</taxon>
    </lineage>
</organism>
<keyword evidence="4" id="KW-1185">Reference proteome</keyword>
<evidence type="ECO:0000313" key="3">
    <source>
        <dbReference type="EMBL" id="MCP2167162.1"/>
    </source>
</evidence>
<dbReference type="InterPro" id="IPR049492">
    <property type="entry name" value="BD-FAE-like_dom"/>
</dbReference>
<feature type="domain" description="BD-FAE-like" evidence="2">
    <location>
        <begin position="51"/>
        <end position="253"/>
    </location>
</feature>
<comment type="caution">
    <text evidence="3">The sequence shown here is derived from an EMBL/GenBank/DDBJ whole genome shotgun (WGS) entry which is preliminary data.</text>
</comment>
<dbReference type="Gene3D" id="3.40.50.1820">
    <property type="entry name" value="alpha/beta hydrolase"/>
    <property type="match status" value="1"/>
</dbReference>
<protein>
    <submittedName>
        <fullName evidence="3">Acetyl esterase/lipase</fullName>
    </submittedName>
</protein>
<sequence length="298" mass="31169">MSQARPPLRELIAAPHPETAPLPPAAPAAPGVRLLRGVPYADLPGTRPPELDLWLPDTPADGGGLPLLLLVHGGAWRRGRRDDLGPRLRDWAPAPFAQLASAGFAVASVDYRLSGEARFPAQLDDLRAALHWLTARSAELGIDPARTVVWGESAGGHLAALLALTHTDPAPVAAVLWYAPSDLATARPGYDPADPATPEALLLGAAPATVPDTARAASPLARVHPAAPPVLLVHGTDDSLVSCAHSQVLAEHLRAVGAEAELWLVPGADHAWHGLPDARVREIVTRSLDFARRAVAGG</sequence>
<dbReference type="PANTHER" id="PTHR48081:SF13">
    <property type="entry name" value="ALPHA_BETA HYDROLASE"/>
    <property type="match status" value="1"/>
</dbReference>
<name>A0AAE3GF88_9PSEU</name>
<reference evidence="3" key="1">
    <citation type="submission" date="2022-06" db="EMBL/GenBank/DDBJ databases">
        <title>Genomic Encyclopedia of Archaeal and Bacterial Type Strains, Phase II (KMG-II): from individual species to whole genera.</title>
        <authorList>
            <person name="Goeker M."/>
        </authorList>
    </citation>
    <scope>NUCLEOTIDE SEQUENCE</scope>
    <source>
        <strain evidence="3">DSM 43935</strain>
    </source>
</reference>
<dbReference type="Pfam" id="PF20434">
    <property type="entry name" value="BD-FAE"/>
    <property type="match status" value="1"/>
</dbReference>
<evidence type="ECO:0000259" key="2">
    <source>
        <dbReference type="Pfam" id="PF20434"/>
    </source>
</evidence>
<evidence type="ECO:0000256" key="1">
    <source>
        <dbReference type="ARBA" id="ARBA00022801"/>
    </source>
</evidence>
<dbReference type="AlphaFoldDB" id="A0AAE3GF88"/>
<dbReference type="RefSeq" id="WP_253773771.1">
    <property type="nucleotide sequence ID" value="NZ_JAMTCK010000009.1"/>
</dbReference>
<dbReference type="EMBL" id="JAMTCK010000009">
    <property type="protein sequence ID" value="MCP2167162.1"/>
    <property type="molecule type" value="Genomic_DNA"/>
</dbReference>
<evidence type="ECO:0000313" key="4">
    <source>
        <dbReference type="Proteomes" id="UP001206128"/>
    </source>
</evidence>
<dbReference type="SUPFAM" id="SSF53474">
    <property type="entry name" value="alpha/beta-Hydrolases"/>
    <property type="match status" value="1"/>
</dbReference>
<dbReference type="InterPro" id="IPR050300">
    <property type="entry name" value="GDXG_lipolytic_enzyme"/>
</dbReference>
<dbReference type="GO" id="GO:0016787">
    <property type="term" value="F:hydrolase activity"/>
    <property type="evidence" value="ECO:0007669"/>
    <property type="project" value="UniProtKB-KW"/>
</dbReference>
<gene>
    <name evidence="3" type="ORF">LX83_004035</name>
</gene>